<gene>
    <name evidence="1" type="ORF">FPE01S_02_02080</name>
</gene>
<dbReference type="EMBL" id="BBWV01000002">
    <property type="protein sequence ID" value="GAO43104.1"/>
    <property type="molecule type" value="Genomic_DNA"/>
</dbReference>
<comment type="caution">
    <text evidence="1">The sequence shown here is derived from an EMBL/GenBank/DDBJ whole genome shotgun (WGS) entry which is preliminary data.</text>
</comment>
<dbReference type="InterPro" id="IPR008969">
    <property type="entry name" value="CarboxyPept-like_regulatory"/>
</dbReference>
<accession>A0A0E9MZW0</accession>
<evidence type="ECO:0000313" key="1">
    <source>
        <dbReference type="EMBL" id="GAO43104.1"/>
    </source>
</evidence>
<dbReference type="STRING" id="1220578.FPE01S_02_02080"/>
<proteinExistence type="predicted"/>
<dbReference type="Proteomes" id="UP000033121">
    <property type="component" value="Unassembled WGS sequence"/>
</dbReference>
<evidence type="ECO:0008006" key="3">
    <source>
        <dbReference type="Google" id="ProtNLM"/>
    </source>
</evidence>
<dbReference type="SUPFAM" id="SSF49464">
    <property type="entry name" value="Carboxypeptidase regulatory domain-like"/>
    <property type="match status" value="1"/>
</dbReference>
<protein>
    <recommendedName>
        <fullName evidence="3">TonB-dependent receptor</fullName>
    </recommendedName>
</protein>
<organism evidence="1 2">
    <name type="scientific">Flavihumibacter petaseus NBRC 106054</name>
    <dbReference type="NCBI Taxonomy" id="1220578"/>
    <lineage>
        <taxon>Bacteria</taxon>
        <taxon>Pseudomonadati</taxon>
        <taxon>Bacteroidota</taxon>
        <taxon>Chitinophagia</taxon>
        <taxon>Chitinophagales</taxon>
        <taxon>Chitinophagaceae</taxon>
        <taxon>Flavihumibacter</taxon>
    </lineage>
</organism>
<evidence type="ECO:0000313" key="2">
    <source>
        <dbReference type="Proteomes" id="UP000033121"/>
    </source>
</evidence>
<keyword evidence="2" id="KW-1185">Reference proteome</keyword>
<reference evidence="1 2" key="1">
    <citation type="submission" date="2015-04" db="EMBL/GenBank/DDBJ databases">
        <title>Whole genome shotgun sequence of Flavihumibacter petaseus NBRC 106054.</title>
        <authorList>
            <person name="Miyazawa S."/>
            <person name="Hosoyama A."/>
            <person name="Hashimoto M."/>
            <person name="Noguchi M."/>
            <person name="Tsuchikane K."/>
            <person name="Ohji S."/>
            <person name="Yamazoe A."/>
            <person name="Ichikawa N."/>
            <person name="Kimura A."/>
            <person name="Fujita N."/>
        </authorList>
    </citation>
    <scope>NUCLEOTIDE SEQUENCE [LARGE SCALE GENOMIC DNA]</scope>
    <source>
        <strain evidence="1 2">NBRC 106054</strain>
    </source>
</reference>
<sequence>MHPVDDGRFCVQCNKIVTDFTSLSDEELLNHFKKVKGQVCGRLRDDQLNTPLIPNVSGSSFGRRISGYFWGILLAAGLPQLVSGKPALRASEAQPFVRPAASPGDTTRIIGGQIMDDKGQGVPYSLVRITGTTLSAMADSSGRFALKIPMDKIPFCQTLEISAVGFSPCSHSLPETNAYLEIRLDAVCSNQATVSAPVYNQELCGSIGGIYISRPTFWQRVRNLFQ</sequence>
<name>A0A0E9MZW0_9BACT</name>
<dbReference type="AlphaFoldDB" id="A0A0E9MZW0"/>